<keyword evidence="4 9" id="KW-0479">Metal-binding</keyword>
<dbReference type="GO" id="GO:0008776">
    <property type="term" value="F:acetate kinase activity"/>
    <property type="evidence" value="ECO:0007669"/>
    <property type="project" value="UniProtKB-UniRule"/>
</dbReference>
<dbReference type="AlphaFoldDB" id="A0A7W6RES0"/>
<evidence type="ECO:0000256" key="4">
    <source>
        <dbReference type="ARBA" id="ARBA00022723"/>
    </source>
</evidence>
<keyword evidence="6 9" id="KW-0418">Kinase</keyword>
<dbReference type="InterPro" id="IPR023865">
    <property type="entry name" value="Aliphatic_acid_kinase_CS"/>
</dbReference>
<comment type="similarity">
    <text evidence="1 9 10">Belongs to the acetokinase family.</text>
</comment>
<dbReference type="UniPathway" id="UPA00340">
    <property type="reaction ID" value="UER00458"/>
</dbReference>
<evidence type="ECO:0000313" key="12">
    <source>
        <dbReference type="Proteomes" id="UP000554286"/>
    </source>
</evidence>
<dbReference type="EMBL" id="JACIGK010000021">
    <property type="protein sequence ID" value="MBB4267082.1"/>
    <property type="molecule type" value="Genomic_DNA"/>
</dbReference>
<evidence type="ECO:0000256" key="7">
    <source>
        <dbReference type="ARBA" id="ARBA00022840"/>
    </source>
</evidence>
<keyword evidence="12" id="KW-1185">Reference proteome</keyword>
<evidence type="ECO:0000256" key="9">
    <source>
        <dbReference type="HAMAP-Rule" id="MF_00020"/>
    </source>
</evidence>
<dbReference type="GO" id="GO:0000287">
    <property type="term" value="F:magnesium ion binding"/>
    <property type="evidence" value="ECO:0007669"/>
    <property type="project" value="UniProtKB-UniRule"/>
</dbReference>
<dbReference type="PANTHER" id="PTHR21060">
    <property type="entry name" value="ACETATE KINASE"/>
    <property type="match status" value="1"/>
</dbReference>
<dbReference type="RefSeq" id="WP_184046126.1">
    <property type="nucleotide sequence ID" value="NZ_JACIGK010000021.1"/>
</dbReference>
<dbReference type="Pfam" id="PF00871">
    <property type="entry name" value="Acetate_kinase"/>
    <property type="match status" value="1"/>
</dbReference>
<dbReference type="GO" id="GO:0005829">
    <property type="term" value="C:cytosol"/>
    <property type="evidence" value="ECO:0007669"/>
    <property type="project" value="TreeGrafter"/>
</dbReference>
<comment type="function">
    <text evidence="9">Catalyzes the formation of acetyl phosphate from acetate and ATP. Can also catalyze the reverse reaction.</text>
</comment>
<dbReference type="PRINTS" id="PR00471">
    <property type="entry name" value="ACETATEKNASE"/>
</dbReference>
<feature type="binding site" evidence="9">
    <location>
        <position position="385"/>
    </location>
    <ligand>
        <name>Mg(2+)</name>
        <dbReference type="ChEBI" id="CHEBI:18420"/>
    </ligand>
</feature>
<evidence type="ECO:0000256" key="8">
    <source>
        <dbReference type="ARBA" id="ARBA00022842"/>
    </source>
</evidence>
<keyword evidence="2 9" id="KW-0963">Cytoplasm</keyword>
<sequence length="415" mass="43739">MRSRLILVINCGSSSLKCALYAADNPEPLLRGLAECLGRPEATLRLTTDQGRYEVAMPDATHGIALDHLLTHLDRLGLRDRIGAVGHRVVHGGERFTGSVVLTPAVLADIEACVPLAPLHNPANLTGIRCARTALPALPQVAVFDTAFHQTLPPAAYLYALPRELYRALGVRRYGFHGTSHRYVAGEAVRVLGLDPDDHGLIIAHLGNGASAAAIRNGRSVDTSMGMTPLEGLVMGTRAGDVDVGALAHVARRRGYTVDDLERLLNEQSGLLGLSGLSGDCRDVQAAAAEGHQGAIEALEVFVHRLARYIGALATSLDRLDALVFTGGIGENAHTLRTAVLDRLALLGVRSPDPEDAVRAANDGSGARILSRGAGPVAMVIPTNEEWMIARDTAALTGVDDPARDVPASAKRGAA</sequence>
<dbReference type="PANTHER" id="PTHR21060:SF21">
    <property type="entry name" value="ACETATE KINASE"/>
    <property type="match status" value="1"/>
</dbReference>
<feature type="site" description="Transition state stabilizer" evidence="9">
    <location>
        <position position="238"/>
    </location>
</feature>
<dbReference type="SUPFAM" id="SSF53067">
    <property type="entry name" value="Actin-like ATPase domain"/>
    <property type="match status" value="2"/>
</dbReference>
<feature type="binding site" evidence="9">
    <location>
        <position position="17"/>
    </location>
    <ligand>
        <name>ATP</name>
        <dbReference type="ChEBI" id="CHEBI:30616"/>
    </ligand>
</feature>
<keyword evidence="7 9" id="KW-0067">ATP-binding</keyword>
<feature type="binding site" evidence="9">
    <location>
        <position position="10"/>
    </location>
    <ligand>
        <name>Mg(2+)</name>
        <dbReference type="ChEBI" id="CHEBI:18420"/>
    </ligand>
</feature>
<dbReference type="GO" id="GO:0006083">
    <property type="term" value="P:acetate metabolic process"/>
    <property type="evidence" value="ECO:0007669"/>
    <property type="project" value="TreeGrafter"/>
</dbReference>
<dbReference type="CDD" id="cd24010">
    <property type="entry name" value="ASKHA_NBD_AcK_PK"/>
    <property type="match status" value="1"/>
</dbReference>
<comment type="catalytic activity">
    <reaction evidence="9">
        <text>acetate + ATP = acetyl phosphate + ADP</text>
        <dbReference type="Rhea" id="RHEA:11352"/>
        <dbReference type="ChEBI" id="CHEBI:22191"/>
        <dbReference type="ChEBI" id="CHEBI:30089"/>
        <dbReference type="ChEBI" id="CHEBI:30616"/>
        <dbReference type="ChEBI" id="CHEBI:456216"/>
        <dbReference type="EC" id="2.7.2.1"/>
    </reaction>
</comment>
<dbReference type="Proteomes" id="UP000554286">
    <property type="component" value="Unassembled WGS sequence"/>
</dbReference>
<evidence type="ECO:0000313" key="11">
    <source>
        <dbReference type="EMBL" id="MBB4267082.1"/>
    </source>
</evidence>
<keyword evidence="3 9" id="KW-0808">Transferase</keyword>
<dbReference type="NCBIfam" id="TIGR00016">
    <property type="entry name" value="ackA"/>
    <property type="match status" value="1"/>
</dbReference>
<proteinExistence type="inferred from homology"/>
<feature type="binding site" evidence="9">
    <location>
        <begin position="328"/>
        <end position="332"/>
    </location>
    <ligand>
        <name>ATP</name>
        <dbReference type="ChEBI" id="CHEBI:30616"/>
    </ligand>
</feature>
<dbReference type="GO" id="GO:0005524">
    <property type="term" value="F:ATP binding"/>
    <property type="evidence" value="ECO:0007669"/>
    <property type="project" value="UniProtKB-KW"/>
</dbReference>
<reference evidence="11 12" key="1">
    <citation type="submission" date="2020-08" db="EMBL/GenBank/DDBJ databases">
        <title>Genome sequencing of Purple Non-Sulfur Bacteria from various extreme environments.</title>
        <authorList>
            <person name="Mayer M."/>
        </authorList>
    </citation>
    <scope>NUCLEOTIDE SEQUENCE [LARGE SCALE GENOMIC DNA]</scope>
    <source>
        <strain evidence="11 12">JA131</strain>
    </source>
</reference>
<gene>
    <name evidence="9" type="primary">ackA</name>
    <name evidence="11" type="ORF">GGD89_002723</name>
</gene>
<dbReference type="InterPro" id="IPR004372">
    <property type="entry name" value="Ac/propionate_kinase"/>
</dbReference>
<evidence type="ECO:0000256" key="2">
    <source>
        <dbReference type="ARBA" id="ARBA00022490"/>
    </source>
</evidence>
<feature type="active site" description="Proton donor/acceptor" evidence="9">
    <location>
        <position position="145"/>
    </location>
</feature>
<comment type="cofactor">
    <cofactor evidence="9">
        <name>Mg(2+)</name>
        <dbReference type="ChEBI" id="CHEBI:18420"/>
    </cofactor>
    <cofactor evidence="9">
        <name>Mn(2+)</name>
        <dbReference type="ChEBI" id="CHEBI:29035"/>
    </cofactor>
    <text evidence="9">Mg(2+). Can also accept Mn(2+).</text>
</comment>
<organism evidence="11 12">
    <name type="scientific">Roseospira visakhapatnamensis</name>
    <dbReference type="NCBI Taxonomy" id="390880"/>
    <lineage>
        <taxon>Bacteria</taxon>
        <taxon>Pseudomonadati</taxon>
        <taxon>Pseudomonadota</taxon>
        <taxon>Alphaproteobacteria</taxon>
        <taxon>Rhodospirillales</taxon>
        <taxon>Rhodospirillaceae</taxon>
        <taxon>Roseospira</taxon>
    </lineage>
</organism>
<name>A0A7W6RES0_9PROT</name>
<keyword evidence="5 9" id="KW-0547">Nucleotide-binding</keyword>
<dbReference type="PIRSF" id="PIRSF000722">
    <property type="entry name" value="Acetate_prop_kin"/>
    <property type="match status" value="1"/>
</dbReference>
<feature type="site" description="Transition state stabilizer" evidence="9">
    <location>
        <position position="177"/>
    </location>
</feature>
<dbReference type="PROSITE" id="PS01076">
    <property type="entry name" value="ACETATE_KINASE_2"/>
    <property type="match status" value="1"/>
</dbReference>
<evidence type="ECO:0000256" key="10">
    <source>
        <dbReference type="RuleBase" id="RU003835"/>
    </source>
</evidence>
<comment type="subunit">
    <text evidence="9">Homodimer.</text>
</comment>
<accession>A0A7W6RES0</accession>
<evidence type="ECO:0000256" key="5">
    <source>
        <dbReference type="ARBA" id="ARBA00022741"/>
    </source>
</evidence>
<comment type="subcellular location">
    <subcellularLocation>
        <location evidence="9">Cytoplasm</location>
    </subcellularLocation>
</comment>
<evidence type="ECO:0000256" key="1">
    <source>
        <dbReference type="ARBA" id="ARBA00008748"/>
    </source>
</evidence>
<comment type="pathway">
    <text evidence="9">Metabolic intermediate biosynthesis; acetyl-CoA biosynthesis; acetyl-CoA from acetate: step 1/2.</text>
</comment>
<dbReference type="GO" id="GO:0006085">
    <property type="term" value="P:acetyl-CoA biosynthetic process"/>
    <property type="evidence" value="ECO:0007669"/>
    <property type="project" value="UniProtKB-UniRule"/>
</dbReference>
<dbReference type="HAMAP" id="MF_00020">
    <property type="entry name" value="Acetate_kinase"/>
    <property type="match status" value="1"/>
</dbReference>
<dbReference type="InterPro" id="IPR000890">
    <property type="entry name" value="Aliphatic_acid_kin_short-chain"/>
</dbReference>
<dbReference type="PROSITE" id="PS01075">
    <property type="entry name" value="ACETATE_KINASE_1"/>
    <property type="match status" value="1"/>
</dbReference>
<comment type="caution">
    <text evidence="11">The sequence shown here is derived from an EMBL/GenBank/DDBJ whole genome shotgun (WGS) entry which is preliminary data.</text>
</comment>
<dbReference type="Gene3D" id="3.30.420.40">
    <property type="match status" value="2"/>
</dbReference>
<evidence type="ECO:0000256" key="3">
    <source>
        <dbReference type="ARBA" id="ARBA00022679"/>
    </source>
</evidence>
<dbReference type="EC" id="2.7.2.1" evidence="9"/>
<evidence type="ECO:0000256" key="6">
    <source>
        <dbReference type="ARBA" id="ARBA00022777"/>
    </source>
</evidence>
<protein>
    <recommendedName>
        <fullName evidence="9">Acetate kinase</fullName>
        <ecNumber evidence="9">2.7.2.1</ecNumber>
    </recommendedName>
    <alternativeName>
        <fullName evidence="9">Acetokinase</fullName>
    </alternativeName>
</protein>
<dbReference type="InterPro" id="IPR043129">
    <property type="entry name" value="ATPase_NBD"/>
</dbReference>
<feature type="binding site" evidence="9">
    <location>
        <begin position="205"/>
        <end position="209"/>
    </location>
    <ligand>
        <name>ATP</name>
        <dbReference type="ChEBI" id="CHEBI:30616"/>
    </ligand>
</feature>
<keyword evidence="8 9" id="KW-0460">Magnesium</keyword>
<feature type="binding site" evidence="9">
    <location>
        <begin position="280"/>
        <end position="282"/>
    </location>
    <ligand>
        <name>ATP</name>
        <dbReference type="ChEBI" id="CHEBI:30616"/>
    </ligand>
</feature>
<feature type="binding site" evidence="9">
    <location>
        <position position="88"/>
    </location>
    <ligand>
        <name>substrate</name>
    </ligand>
</feature>